<proteinExistence type="inferred from homology"/>
<dbReference type="PROSITE" id="PS50970">
    <property type="entry name" value="HCY"/>
    <property type="match status" value="1"/>
</dbReference>
<comment type="pathway">
    <text evidence="7">Amino-acid biosynthesis; L-methionine biosynthesis via de novo pathway.</text>
</comment>
<evidence type="ECO:0000313" key="11">
    <source>
        <dbReference type="EMBL" id="KAK4044907.1"/>
    </source>
</evidence>
<evidence type="ECO:0000256" key="1">
    <source>
        <dbReference type="ARBA" id="ARBA00010398"/>
    </source>
</evidence>
<dbReference type="EMBL" id="JAOYFB010000041">
    <property type="protein sequence ID" value="KAK4044907.1"/>
    <property type="molecule type" value="Genomic_DNA"/>
</dbReference>
<keyword evidence="6" id="KW-0170">Cobalt</keyword>
<gene>
    <name evidence="11" type="ORF">OUZ56_032313</name>
</gene>
<evidence type="ECO:0000256" key="6">
    <source>
        <dbReference type="ARBA" id="ARBA00023285"/>
    </source>
</evidence>
<feature type="region of interest" description="Disordered" evidence="9">
    <location>
        <begin position="634"/>
        <end position="657"/>
    </location>
</feature>
<reference evidence="11 12" key="1">
    <citation type="journal article" date="2023" name="Nucleic Acids Res.">
        <title>The hologenome of Daphnia magna reveals possible DNA methylation and microbiome-mediated evolution of the host genome.</title>
        <authorList>
            <person name="Chaturvedi A."/>
            <person name="Li X."/>
            <person name="Dhandapani V."/>
            <person name="Marshall H."/>
            <person name="Kissane S."/>
            <person name="Cuenca-Cambronero M."/>
            <person name="Asole G."/>
            <person name="Calvet F."/>
            <person name="Ruiz-Romero M."/>
            <person name="Marangio P."/>
            <person name="Guigo R."/>
            <person name="Rago D."/>
            <person name="Mirbahai L."/>
            <person name="Eastwood N."/>
            <person name="Colbourne J.K."/>
            <person name="Zhou J."/>
            <person name="Mallon E."/>
            <person name="Orsini L."/>
        </authorList>
    </citation>
    <scope>NUCLEOTIDE SEQUENCE [LARGE SCALE GENOMIC DNA]</scope>
    <source>
        <strain evidence="11">LRV0_1</strain>
    </source>
</reference>
<evidence type="ECO:0000259" key="10">
    <source>
        <dbReference type="PROSITE" id="PS50970"/>
    </source>
</evidence>
<keyword evidence="4" id="KW-0949">S-adenosyl-L-methionine</keyword>
<comment type="cofactor">
    <cofactor evidence="8">
        <name>Zn(2+)</name>
        <dbReference type="ChEBI" id="CHEBI:29105"/>
    </cofactor>
</comment>
<organism evidence="11 12">
    <name type="scientific">Daphnia magna</name>
    <dbReference type="NCBI Taxonomy" id="35525"/>
    <lineage>
        <taxon>Eukaryota</taxon>
        <taxon>Metazoa</taxon>
        <taxon>Ecdysozoa</taxon>
        <taxon>Arthropoda</taxon>
        <taxon>Crustacea</taxon>
        <taxon>Branchiopoda</taxon>
        <taxon>Diplostraca</taxon>
        <taxon>Cladocera</taxon>
        <taxon>Anomopoda</taxon>
        <taxon>Daphniidae</taxon>
        <taxon>Daphnia</taxon>
    </lineage>
</organism>
<dbReference type="Proteomes" id="UP001234178">
    <property type="component" value="Unassembled WGS sequence"/>
</dbReference>
<sequence length="657" mass="71432">MCVLIKAIPIVMNRTDVYKVTEGSHFDSRPVDLHHVEGEYVHTRGSDRGLLPKTVANNEGDAPKDAKECRDVAGNEADGLMEVIDASKAIEPAEREDREAERAQRTPPKDRHSEGVGVLEKRRRARLTGERCDQSLSGPPRQFVEVENLHAREHTGTYRRKCFAKTGAARTHAGGPFEYFVDGAAIAPFSDPYEVNRSETQGRDAKMTAARAGSFKDGDRMHRAGIFCDFLIGGDRRPLSQALQARATCPHELAIDENATSATSPVFAAAEQRLQSRFLPQYGEKIFLGGRRKRLGLARNHKRSCRRRGPVSNAAKTLRDQLASRILVLDGAMGSMIQRYSLTEGDFRAKRFVDHSHDLKGNNDLLVLTRPDVIGEIHSAYLAAGADIIETNTFSSTSIAQADYRMGHLAYEMNVEAARVAREAADAFTAKDPTKPRYVAGSIGPLNRMLSISPDLNDPSARAVTFDEVREAYAEQIRGLMAGGVDVLLAETITDTLSLKACVVAMHEVFAKTGKELPLMISMTITDRSGRTLSGQMVDAFYTSVEHAKPLSVGINCALGATDMRPYIAELASIATSYVSCYPNAGLPNAFGGYDETPDQTGAFMADFAESGFVNIVGGCCGTTPTTFAASLSASPTWSRGNVPTRAHSPAIQASKR</sequence>
<evidence type="ECO:0000256" key="9">
    <source>
        <dbReference type="SAM" id="MobiDB-lite"/>
    </source>
</evidence>
<dbReference type="Gene3D" id="3.20.20.330">
    <property type="entry name" value="Homocysteine-binding-like domain"/>
    <property type="match status" value="1"/>
</dbReference>
<evidence type="ECO:0000256" key="4">
    <source>
        <dbReference type="ARBA" id="ARBA00022691"/>
    </source>
</evidence>
<keyword evidence="2 8" id="KW-0489">Methyltransferase</keyword>
<evidence type="ECO:0000256" key="2">
    <source>
        <dbReference type="ARBA" id="ARBA00022603"/>
    </source>
</evidence>
<dbReference type="InterPro" id="IPR050554">
    <property type="entry name" value="Met_Synthase/Corrinoid"/>
</dbReference>
<evidence type="ECO:0000313" key="12">
    <source>
        <dbReference type="Proteomes" id="UP001234178"/>
    </source>
</evidence>
<accession>A0ABR0B8I7</accession>
<feature type="domain" description="Hcy-binding" evidence="10">
    <location>
        <begin position="315"/>
        <end position="635"/>
    </location>
</feature>
<keyword evidence="8" id="KW-0862">Zinc</keyword>
<feature type="compositionally biased region" description="Basic and acidic residues" evidence="9">
    <location>
        <begin position="91"/>
        <end position="114"/>
    </location>
</feature>
<dbReference type="InterPro" id="IPR036589">
    <property type="entry name" value="HCY_dom_sf"/>
</dbReference>
<evidence type="ECO:0000256" key="5">
    <source>
        <dbReference type="ARBA" id="ARBA00022723"/>
    </source>
</evidence>
<dbReference type="Pfam" id="PF02574">
    <property type="entry name" value="S-methyl_trans"/>
    <property type="match status" value="1"/>
</dbReference>
<evidence type="ECO:0000256" key="8">
    <source>
        <dbReference type="PROSITE-ProRule" id="PRU00333"/>
    </source>
</evidence>
<evidence type="ECO:0000256" key="7">
    <source>
        <dbReference type="ARBA" id="ARBA00034478"/>
    </source>
</evidence>
<protein>
    <recommendedName>
        <fullName evidence="10">Hcy-binding domain-containing protein</fullName>
    </recommendedName>
</protein>
<evidence type="ECO:0000256" key="3">
    <source>
        <dbReference type="ARBA" id="ARBA00022679"/>
    </source>
</evidence>
<name>A0ABR0B8I7_9CRUS</name>
<keyword evidence="12" id="KW-1185">Reference proteome</keyword>
<comment type="similarity">
    <text evidence="1">Belongs to the vitamin-B12 dependent methionine synthase family.</text>
</comment>
<keyword evidence="5 8" id="KW-0479">Metal-binding</keyword>
<feature type="region of interest" description="Disordered" evidence="9">
    <location>
        <begin position="86"/>
        <end position="118"/>
    </location>
</feature>
<dbReference type="InterPro" id="IPR003726">
    <property type="entry name" value="HCY_dom"/>
</dbReference>
<dbReference type="PANTHER" id="PTHR45833">
    <property type="entry name" value="METHIONINE SYNTHASE"/>
    <property type="match status" value="1"/>
</dbReference>
<comment type="caution">
    <text evidence="11">The sequence shown here is derived from an EMBL/GenBank/DDBJ whole genome shotgun (WGS) entry which is preliminary data.</text>
</comment>
<dbReference type="SUPFAM" id="SSF82282">
    <property type="entry name" value="Homocysteine S-methyltransferase"/>
    <property type="match status" value="1"/>
</dbReference>
<feature type="binding site" evidence="8">
    <location>
        <position position="620"/>
    </location>
    <ligand>
        <name>Zn(2+)</name>
        <dbReference type="ChEBI" id="CHEBI:29105"/>
    </ligand>
</feature>
<feature type="binding site" evidence="8">
    <location>
        <position position="557"/>
    </location>
    <ligand>
        <name>Zn(2+)</name>
        <dbReference type="ChEBI" id="CHEBI:29105"/>
    </ligand>
</feature>
<dbReference type="PANTHER" id="PTHR45833:SF1">
    <property type="entry name" value="METHIONINE SYNTHASE"/>
    <property type="match status" value="1"/>
</dbReference>
<feature type="binding site" evidence="8">
    <location>
        <position position="621"/>
    </location>
    <ligand>
        <name>Zn(2+)</name>
        <dbReference type="ChEBI" id="CHEBI:29105"/>
    </ligand>
</feature>
<feature type="region of interest" description="Disordered" evidence="9">
    <location>
        <begin position="44"/>
        <end position="66"/>
    </location>
</feature>
<keyword evidence="3 8" id="KW-0808">Transferase</keyword>